<gene>
    <name evidence="1" type="ORF">Salat_1190200</name>
</gene>
<dbReference type="Proteomes" id="UP001293254">
    <property type="component" value="Unassembled WGS sequence"/>
</dbReference>
<keyword evidence="2" id="KW-1185">Reference proteome</keyword>
<reference evidence="1" key="1">
    <citation type="submission" date="2020-06" db="EMBL/GenBank/DDBJ databases">
        <authorList>
            <person name="Li T."/>
            <person name="Hu X."/>
            <person name="Zhang T."/>
            <person name="Song X."/>
            <person name="Zhang H."/>
            <person name="Dai N."/>
            <person name="Sheng W."/>
            <person name="Hou X."/>
            <person name="Wei L."/>
        </authorList>
    </citation>
    <scope>NUCLEOTIDE SEQUENCE</scope>
    <source>
        <strain evidence="1">3651</strain>
        <tissue evidence="1">Leaf</tissue>
    </source>
</reference>
<evidence type="ECO:0000313" key="2">
    <source>
        <dbReference type="Proteomes" id="UP001293254"/>
    </source>
</evidence>
<name>A0AAE1YF39_9LAMI</name>
<dbReference type="AlphaFoldDB" id="A0AAE1YF39"/>
<comment type="caution">
    <text evidence="1">The sequence shown here is derived from an EMBL/GenBank/DDBJ whole genome shotgun (WGS) entry which is preliminary data.</text>
</comment>
<protein>
    <submittedName>
        <fullName evidence="1">Uncharacterized protein</fullName>
    </submittedName>
</protein>
<proteinExistence type="predicted"/>
<reference evidence="1" key="2">
    <citation type="journal article" date="2024" name="Plant">
        <title>Genomic evolution and insights into agronomic trait innovations of Sesamum species.</title>
        <authorList>
            <person name="Miao H."/>
            <person name="Wang L."/>
            <person name="Qu L."/>
            <person name="Liu H."/>
            <person name="Sun Y."/>
            <person name="Le M."/>
            <person name="Wang Q."/>
            <person name="Wei S."/>
            <person name="Zheng Y."/>
            <person name="Lin W."/>
            <person name="Duan Y."/>
            <person name="Cao H."/>
            <person name="Xiong S."/>
            <person name="Wang X."/>
            <person name="Wei L."/>
            <person name="Li C."/>
            <person name="Ma Q."/>
            <person name="Ju M."/>
            <person name="Zhao R."/>
            <person name="Li G."/>
            <person name="Mu C."/>
            <person name="Tian Q."/>
            <person name="Mei H."/>
            <person name="Zhang T."/>
            <person name="Gao T."/>
            <person name="Zhang H."/>
        </authorList>
    </citation>
    <scope>NUCLEOTIDE SEQUENCE</scope>
    <source>
        <strain evidence="1">3651</strain>
    </source>
</reference>
<evidence type="ECO:0000313" key="1">
    <source>
        <dbReference type="EMBL" id="KAK4428903.1"/>
    </source>
</evidence>
<organism evidence="1 2">
    <name type="scientific">Sesamum alatum</name>
    <dbReference type="NCBI Taxonomy" id="300844"/>
    <lineage>
        <taxon>Eukaryota</taxon>
        <taxon>Viridiplantae</taxon>
        <taxon>Streptophyta</taxon>
        <taxon>Embryophyta</taxon>
        <taxon>Tracheophyta</taxon>
        <taxon>Spermatophyta</taxon>
        <taxon>Magnoliopsida</taxon>
        <taxon>eudicotyledons</taxon>
        <taxon>Gunneridae</taxon>
        <taxon>Pentapetalae</taxon>
        <taxon>asterids</taxon>
        <taxon>lamiids</taxon>
        <taxon>Lamiales</taxon>
        <taxon>Pedaliaceae</taxon>
        <taxon>Sesamum</taxon>
    </lineage>
</organism>
<dbReference type="EMBL" id="JACGWO010000004">
    <property type="protein sequence ID" value="KAK4428903.1"/>
    <property type="molecule type" value="Genomic_DNA"/>
</dbReference>
<sequence length="131" mass="14990">MQPHAFGADYDASEPSWQSPVSKLVDLYKENLEEWSKEAVELEGVIKAFELPMKVYEVAKRSNTIAVLEVWALKTTTQMMIKEIRKSLQSDNGVTYATLGEKTTVMSPEVLLCWCSMLQVTMICYHIMFFI</sequence>
<accession>A0AAE1YF39</accession>